<keyword evidence="2" id="KW-1185">Reference proteome</keyword>
<protein>
    <submittedName>
        <fullName evidence="1">Uncharacterized protein</fullName>
    </submittedName>
</protein>
<dbReference type="Proteomes" id="UP001202831">
    <property type="component" value="Unassembled WGS sequence"/>
</dbReference>
<sequence length="166" mass="19093">MNPLEITTEAERGFQQAVKQYLCLLSADLTQVLRQLIQHSYPEDVVELAFELFPDGFSEGFPVQTFFLDADNSEVFIMVNGEAQYPSPVEPELLENPQVYPWELESNYAMGDNEFNAWGIASYTLIDWFFDCWQQAGGKHFPLKAKIGVHDSRHQFDLIKGQWHKG</sequence>
<comment type="caution">
    <text evidence="1">The sequence shown here is derived from an EMBL/GenBank/DDBJ whole genome shotgun (WGS) entry which is preliminary data.</text>
</comment>
<evidence type="ECO:0000313" key="1">
    <source>
        <dbReference type="EMBL" id="MCL2916087.1"/>
    </source>
</evidence>
<reference evidence="1 2" key="1">
    <citation type="submission" date="2022-01" db="EMBL/GenBank/DDBJ databases">
        <title>Whole genome-based taxonomy of the Shewanellaceae.</title>
        <authorList>
            <person name="Martin-Rodriguez A.J."/>
        </authorList>
    </citation>
    <scope>NUCLEOTIDE SEQUENCE [LARGE SCALE GENOMIC DNA]</scope>
    <source>
        <strain evidence="1 2">DSM 21332</strain>
    </source>
</reference>
<name>A0ABT0NE65_9GAMM</name>
<proteinExistence type="predicted"/>
<dbReference type="EMBL" id="JAKIKT010000010">
    <property type="protein sequence ID" value="MCL2916087.1"/>
    <property type="molecule type" value="Genomic_DNA"/>
</dbReference>
<gene>
    <name evidence="1" type="ORF">L2725_20300</name>
</gene>
<evidence type="ECO:0000313" key="2">
    <source>
        <dbReference type="Proteomes" id="UP001202831"/>
    </source>
</evidence>
<dbReference type="RefSeq" id="WP_249250646.1">
    <property type="nucleotide sequence ID" value="NZ_JAKIKT010000010.1"/>
</dbReference>
<organism evidence="1 2">
    <name type="scientific">Shewanella corallii</name>
    <dbReference type="NCBI Taxonomy" id="560080"/>
    <lineage>
        <taxon>Bacteria</taxon>
        <taxon>Pseudomonadati</taxon>
        <taxon>Pseudomonadota</taxon>
        <taxon>Gammaproteobacteria</taxon>
        <taxon>Alteromonadales</taxon>
        <taxon>Shewanellaceae</taxon>
        <taxon>Shewanella</taxon>
    </lineage>
</organism>
<accession>A0ABT0NE65</accession>